<accession>A0A3Q8JCE1</accession>
<protein>
    <submittedName>
        <fullName evidence="1">Uncharacterized protein</fullName>
    </submittedName>
</protein>
<name>A0A3Q8JCE1_9GAMA</name>
<dbReference type="KEGG" id="vg:65102786"/>
<organism evidence="1">
    <name type="scientific">Phascolarctid gammaherpesvirus 1</name>
    <dbReference type="NCBI Taxonomy" id="2249313"/>
    <lineage>
        <taxon>Viruses</taxon>
        <taxon>Duplodnaviria</taxon>
        <taxon>Heunggongvirae</taxon>
        <taxon>Peploviricota</taxon>
        <taxon>Herviviricetes</taxon>
        <taxon>Herpesvirales</taxon>
        <taxon>Orthoherpesviridae</taxon>
        <taxon>Gammaherpesvirinae</taxon>
        <taxon>Manticavirus</taxon>
        <taxon>Manticavirus phascolarctidgamma1</taxon>
    </lineage>
</organism>
<dbReference type="RefSeq" id="YP_010087501.1">
    <property type="nucleotide sequence ID" value="NC_055555.1"/>
</dbReference>
<evidence type="ECO:0000313" key="1">
    <source>
        <dbReference type="EMBL" id="AZB49231.1"/>
    </source>
</evidence>
<dbReference type="GeneID" id="65102786"/>
<gene>
    <name evidence="1" type="primary">V6</name>
</gene>
<reference evidence="1" key="1">
    <citation type="submission" date="2017-11" db="EMBL/GenBank/DDBJ databases">
        <title>The distinct marsupial branch of gammaherpesviruses includes novel host-derived genes seldom found in other viruses.</title>
        <authorList>
            <person name="Vaz P.K."/>
        </authorList>
    </citation>
    <scope>NUCLEOTIDE SEQUENCE</scope>
    <source>
        <strain evidence="1">36M/11</strain>
    </source>
</reference>
<keyword evidence="2" id="KW-1185">Reference proteome</keyword>
<dbReference type="EMBL" id="MG452722">
    <property type="protein sequence ID" value="AZB49231.1"/>
    <property type="molecule type" value="Genomic_DNA"/>
</dbReference>
<sequence length="414" mass="46476">MKAHYRDGTDEEINTVPLPPLSTLKIMEKILCLTNGAPRLSRGQTVYNHVKKTLNTDGSVIYVHPLDAATYSLIFKGALYTGNFFMALGPIFVDRSPSVILEPIKETSPQVRSWAFFNSTQKNSFIFGQSFFEHEWTPNLNMYKTSIDSYCAEMAIIQPKHRLSHFRAARTWDESLPTVNFHNTDFHPSYSYLRLDFTTPNTFAVVAPSEKAIKDLTKWLKAESKTHPCVNICTANSLSSLLLSTPSKTHLVPTTIFYTTNGAEDHLLTTPKTSSSMYLRDEGEICGINLKDLLTTLHHCTLADNFLPVLFLYTDGSFAVKTRPTGTQKNIPLCFSVLNKSDSMFFSEIQTLPISGYEFLPMDVGQSAARENQCLKRSLPTTNPPCIAKRAKSQKGIQKLLTNFHKHLSSDPSK</sequence>
<evidence type="ECO:0000313" key="2">
    <source>
        <dbReference type="Proteomes" id="UP000677407"/>
    </source>
</evidence>
<dbReference type="Proteomes" id="UP000677407">
    <property type="component" value="Segment"/>
</dbReference>
<proteinExistence type="predicted"/>
<dbReference type="Gene3D" id="3.70.10.10">
    <property type="match status" value="1"/>
</dbReference>